<evidence type="ECO:0000256" key="7">
    <source>
        <dbReference type="ARBA" id="ARBA00023315"/>
    </source>
</evidence>
<sequence>MRRLWRLLRVILHILLGLLLALVCDAFRAPYRPRVRRIVRWWLQYLLKVLAVRVRVQGQAPTAGHFLVSNHISWLDIPVLAAQADVYFLSKAEVRQWPLIGALAAAAGTLFIRRGGGESKQKAEEIAGHLRDGRNILLFPEGTTTDGSGVRRFFRQLFAAPVLADVPVQPVALRYPERQGARPEREGPADRDIAFINDDAFHIHLWRLLLRDEIVADVTFCTPLLPIGHTPGTLAQQCHTQISATL</sequence>
<keyword evidence="6" id="KW-0472">Membrane</keyword>
<evidence type="ECO:0000256" key="2">
    <source>
        <dbReference type="ARBA" id="ARBA00022679"/>
    </source>
</evidence>
<keyword evidence="4" id="KW-1133">Transmembrane helix</keyword>
<dbReference type="SUPFAM" id="SSF69593">
    <property type="entry name" value="Glycerol-3-phosphate (1)-acyltransferase"/>
    <property type="match status" value="1"/>
</dbReference>
<evidence type="ECO:0000256" key="4">
    <source>
        <dbReference type="ARBA" id="ARBA00022989"/>
    </source>
</evidence>
<evidence type="ECO:0000256" key="1">
    <source>
        <dbReference type="ARBA" id="ARBA00004370"/>
    </source>
</evidence>
<gene>
    <name evidence="9" type="ORF">MU846_11080</name>
</gene>
<feature type="domain" description="Phospholipid/glycerol acyltransferase" evidence="8">
    <location>
        <begin position="65"/>
        <end position="176"/>
    </location>
</feature>
<evidence type="ECO:0000313" key="10">
    <source>
        <dbReference type="Proteomes" id="UP001165524"/>
    </source>
</evidence>
<dbReference type="Pfam" id="PF01553">
    <property type="entry name" value="Acyltransferase"/>
    <property type="match status" value="1"/>
</dbReference>
<evidence type="ECO:0000259" key="8">
    <source>
        <dbReference type="SMART" id="SM00563"/>
    </source>
</evidence>
<keyword evidence="2" id="KW-0808">Transferase</keyword>
<proteinExistence type="predicted"/>
<dbReference type="PANTHER" id="PTHR23063:SF52">
    <property type="entry name" value="LYSOPHOSPHATIDYLCHOLINE ACYLTRANSFERASE"/>
    <property type="match status" value="1"/>
</dbReference>
<keyword evidence="10" id="KW-1185">Reference proteome</keyword>
<dbReference type="InterPro" id="IPR002123">
    <property type="entry name" value="Plipid/glycerol_acylTrfase"/>
</dbReference>
<evidence type="ECO:0000256" key="3">
    <source>
        <dbReference type="ARBA" id="ARBA00022692"/>
    </source>
</evidence>
<comment type="subcellular location">
    <subcellularLocation>
        <location evidence="1">Membrane</location>
    </subcellularLocation>
</comment>
<evidence type="ECO:0000256" key="5">
    <source>
        <dbReference type="ARBA" id="ARBA00023098"/>
    </source>
</evidence>
<name>A0ABT0E8T5_9GAMM</name>
<comment type="caution">
    <text evidence="9">The sequence shown here is derived from an EMBL/GenBank/DDBJ whole genome shotgun (WGS) entry which is preliminary data.</text>
</comment>
<dbReference type="PANTHER" id="PTHR23063">
    <property type="entry name" value="PHOSPHOLIPID ACYLTRANSFERASE"/>
    <property type="match status" value="1"/>
</dbReference>
<protein>
    <submittedName>
        <fullName evidence="9">1-acyl-sn-glycerol-3-phosphate acyltransferase</fullName>
    </submittedName>
</protein>
<organism evidence="9 10">
    <name type="scientific">Alcanivorax quisquiliarum</name>
    <dbReference type="NCBI Taxonomy" id="2933565"/>
    <lineage>
        <taxon>Bacteria</taxon>
        <taxon>Pseudomonadati</taxon>
        <taxon>Pseudomonadota</taxon>
        <taxon>Gammaproteobacteria</taxon>
        <taxon>Oceanospirillales</taxon>
        <taxon>Alcanivoracaceae</taxon>
        <taxon>Alcanivorax</taxon>
    </lineage>
</organism>
<dbReference type="CDD" id="cd07989">
    <property type="entry name" value="LPLAT_AGPAT-like"/>
    <property type="match status" value="1"/>
</dbReference>
<dbReference type="SMART" id="SM00563">
    <property type="entry name" value="PlsC"/>
    <property type="match status" value="1"/>
</dbReference>
<dbReference type="EMBL" id="JALKII010000007">
    <property type="protein sequence ID" value="MCK0538252.1"/>
    <property type="molecule type" value="Genomic_DNA"/>
</dbReference>
<keyword evidence="3" id="KW-0812">Transmembrane</keyword>
<keyword evidence="5" id="KW-0443">Lipid metabolism</keyword>
<reference evidence="9" key="1">
    <citation type="submission" date="2022-04" db="EMBL/GenBank/DDBJ databases">
        <title>Alcanivorax sp. CY1518 draft genome sequence.</title>
        <authorList>
            <person name="Zhao G."/>
            <person name="An M."/>
        </authorList>
    </citation>
    <scope>NUCLEOTIDE SEQUENCE</scope>
    <source>
        <strain evidence="9">CY1518</strain>
    </source>
</reference>
<evidence type="ECO:0000313" key="9">
    <source>
        <dbReference type="EMBL" id="MCK0538252.1"/>
    </source>
</evidence>
<accession>A0ABT0E8T5</accession>
<dbReference type="Proteomes" id="UP001165524">
    <property type="component" value="Unassembled WGS sequence"/>
</dbReference>
<dbReference type="RefSeq" id="WP_246952702.1">
    <property type="nucleotide sequence ID" value="NZ_JALKII010000007.1"/>
</dbReference>
<keyword evidence="7 9" id="KW-0012">Acyltransferase</keyword>
<dbReference type="GO" id="GO:0016746">
    <property type="term" value="F:acyltransferase activity"/>
    <property type="evidence" value="ECO:0007669"/>
    <property type="project" value="UniProtKB-KW"/>
</dbReference>
<evidence type="ECO:0000256" key="6">
    <source>
        <dbReference type="ARBA" id="ARBA00023136"/>
    </source>
</evidence>